<protein>
    <submittedName>
        <fullName evidence="2">DUF819 domain-containing protein</fullName>
    </submittedName>
</protein>
<reference evidence="2 3" key="1">
    <citation type="submission" date="2024-09" db="EMBL/GenBank/DDBJ databases">
        <title>Laminarin stimulates single cell rates of sulfate reduction while oxygen inhibits transcriptomic activity in coastal marine sediment.</title>
        <authorList>
            <person name="Lindsay M."/>
            <person name="Orcutt B."/>
            <person name="Emerson D."/>
            <person name="Stepanauskas R."/>
            <person name="D'Angelo T."/>
        </authorList>
    </citation>
    <scope>NUCLEOTIDE SEQUENCE [LARGE SCALE GENOMIC DNA]</scope>
    <source>
        <strain evidence="2">SAG AM-311-K15</strain>
    </source>
</reference>
<feature type="transmembrane region" description="Helical" evidence="1">
    <location>
        <begin position="221"/>
        <end position="240"/>
    </location>
</feature>
<dbReference type="Pfam" id="PF05684">
    <property type="entry name" value="DUF819"/>
    <property type="match status" value="1"/>
</dbReference>
<feature type="transmembrane region" description="Helical" evidence="1">
    <location>
        <begin position="96"/>
        <end position="118"/>
    </location>
</feature>
<evidence type="ECO:0000313" key="2">
    <source>
        <dbReference type="EMBL" id="MFC1850512.1"/>
    </source>
</evidence>
<accession>A0ABV6YWC7</accession>
<feature type="transmembrane region" description="Helical" evidence="1">
    <location>
        <begin position="6"/>
        <end position="27"/>
    </location>
</feature>
<organism evidence="2 3">
    <name type="scientific">candidate division CSSED10-310 bacterium</name>
    <dbReference type="NCBI Taxonomy" id="2855610"/>
    <lineage>
        <taxon>Bacteria</taxon>
        <taxon>Bacteria division CSSED10-310</taxon>
    </lineage>
</organism>
<feature type="transmembrane region" description="Helical" evidence="1">
    <location>
        <begin position="160"/>
        <end position="179"/>
    </location>
</feature>
<name>A0ABV6YWC7_UNCC1</name>
<feature type="transmembrane region" description="Helical" evidence="1">
    <location>
        <begin position="281"/>
        <end position="299"/>
    </location>
</feature>
<comment type="caution">
    <text evidence="2">The sequence shown here is derived from an EMBL/GenBank/DDBJ whole genome shotgun (WGS) entry which is preliminary data.</text>
</comment>
<feature type="transmembrane region" description="Helical" evidence="1">
    <location>
        <begin position="368"/>
        <end position="396"/>
    </location>
</feature>
<feature type="transmembrane region" description="Helical" evidence="1">
    <location>
        <begin position="311"/>
        <end position="330"/>
    </location>
</feature>
<feature type="transmembrane region" description="Helical" evidence="1">
    <location>
        <begin position="252"/>
        <end position="274"/>
    </location>
</feature>
<keyword evidence="3" id="KW-1185">Reference proteome</keyword>
<gene>
    <name evidence="2" type="ORF">ACFL27_10005</name>
</gene>
<keyword evidence="1" id="KW-1133">Transmembrane helix</keyword>
<feature type="transmembrane region" description="Helical" evidence="1">
    <location>
        <begin position="39"/>
        <end position="58"/>
    </location>
</feature>
<dbReference type="Proteomes" id="UP001594351">
    <property type="component" value="Unassembled WGS sequence"/>
</dbReference>
<evidence type="ECO:0000313" key="3">
    <source>
        <dbReference type="Proteomes" id="UP001594351"/>
    </source>
</evidence>
<keyword evidence="1" id="KW-0812">Transmembrane</keyword>
<feature type="transmembrane region" description="Helical" evidence="1">
    <location>
        <begin position="342"/>
        <end position="362"/>
    </location>
</feature>
<dbReference type="PANTHER" id="PTHR34289:SF8">
    <property type="entry name" value="DUF819 DOMAIN-CONTAINING PROTEIN"/>
    <property type="match status" value="1"/>
</dbReference>
<dbReference type="InterPro" id="IPR008537">
    <property type="entry name" value="DUF819"/>
</dbReference>
<feature type="transmembrane region" description="Helical" evidence="1">
    <location>
        <begin position="64"/>
        <end position="84"/>
    </location>
</feature>
<sequence>MMETAVITSPASVLAVLAAICSFFFFLEKRTAWKGFNYLPPLIFIYVTPVLCSNTKIIPRTSSVYDFMGEVMLPFFLVLMLMNIDVKVAFRTAGRGIFVMLLGTVGVVIGAPLSFMLVSHGLGPEAWKAYGALAGSWIGGTGNMLAVGQMVNLNESSLEFGYAVIADNAVYLIWLPILLGSKRCAELFHSFTRVPEERINELERAASKLNTKKDPLEMRHILYLIFFGFAATVLAAHISAMLPLVKASSGQVIISANTYKILLITALGIGLSFTRARQIPGSQALAMALIYLFVARMGAKADLSNLNTSVFWFLLGAYLWIFFHGAMLLLGARIFKIDVHTAAIASAANIGGAASAPIVAAYHKPVLVPVAVLMALIGYAIGNPLAYLTALLCLFVG</sequence>
<evidence type="ECO:0000256" key="1">
    <source>
        <dbReference type="SAM" id="Phobius"/>
    </source>
</evidence>
<keyword evidence="1" id="KW-0472">Membrane</keyword>
<dbReference type="EMBL" id="JBHPBY010000104">
    <property type="protein sequence ID" value="MFC1850512.1"/>
    <property type="molecule type" value="Genomic_DNA"/>
</dbReference>
<proteinExistence type="predicted"/>
<dbReference type="PANTHER" id="PTHR34289">
    <property type="entry name" value="PROTEIN, PUTATIVE (DUF819)-RELATED"/>
    <property type="match status" value="1"/>
</dbReference>